<dbReference type="InterPro" id="IPR020846">
    <property type="entry name" value="MFS_dom"/>
</dbReference>
<dbReference type="GO" id="GO:0005886">
    <property type="term" value="C:plasma membrane"/>
    <property type="evidence" value="ECO:0007669"/>
    <property type="project" value="UniProtKB-SubCell"/>
</dbReference>
<feature type="transmembrane region" description="Helical" evidence="7">
    <location>
        <begin position="28"/>
        <end position="50"/>
    </location>
</feature>
<evidence type="ECO:0000256" key="7">
    <source>
        <dbReference type="SAM" id="Phobius"/>
    </source>
</evidence>
<dbReference type="GO" id="GO:0022857">
    <property type="term" value="F:transmembrane transporter activity"/>
    <property type="evidence" value="ECO:0007669"/>
    <property type="project" value="InterPro"/>
</dbReference>
<sequence>MDRTPKTQDKASTTKTQGKVSTTPKNKLNYWQILLIGFGFMGSSLAWSIYNSQVPLILEERFLLSGTLIGAVMTIDNFFGVIFQPLIGAWSDKTRTKLGRRMPWILVGIPLCAVFFMLIPTQEKIWSFMLFIIAFNLFMSLWRSPVISLMPDVTEKSLRSQANGIVNLMGGLGAVIAFLTAGMLSDIGDKRFYPFLLGSIFMLAAFVVLLIYVREPDSILYRRERGLKISDRLANRWAEDSLRRIEAEEREYNTADVETLSSEEAGHESKENNKLSGLSVFKKLSHKDKVNLTALLLAILAWFMGYNAIETFFTLFATHTFGMSGGHATLMLTAFSLCFLVFAIPAGYIGAKLGKKRTIKIGLIGVTVLFSLVLFNPSPWLLALILVIGGAFWSLVNINSLPLVLEFSASETVGSFTGYYYLFSFTAAILSPILFGWVKDLVGSYSPLFIYAVICFVFAFIAMSFVSEEK</sequence>
<evidence type="ECO:0000256" key="5">
    <source>
        <dbReference type="ARBA" id="ARBA00023136"/>
    </source>
</evidence>
<accession>A0A2S0KP37</accession>
<evidence type="ECO:0000259" key="8">
    <source>
        <dbReference type="PROSITE" id="PS50850"/>
    </source>
</evidence>
<feature type="transmembrane region" description="Helical" evidence="7">
    <location>
        <begin position="444"/>
        <end position="466"/>
    </location>
</feature>
<evidence type="ECO:0000256" key="6">
    <source>
        <dbReference type="SAM" id="MobiDB-lite"/>
    </source>
</evidence>
<keyword evidence="4 7" id="KW-1133">Transmembrane helix</keyword>
<feature type="transmembrane region" description="Helical" evidence="7">
    <location>
        <begin position="290"/>
        <end position="309"/>
    </location>
</feature>
<feature type="transmembrane region" description="Helical" evidence="7">
    <location>
        <begin position="165"/>
        <end position="185"/>
    </location>
</feature>
<evidence type="ECO:0000313" key="10">
    <source>
        <dbReference type="Proteomes" id="UP000237947"/>
    </source>
</evidence>
<evidence type="ECO:0000256" key="1">
    <source>
        <dbReference type="ARBA" id="ARBA00004651"/>
    </source>
</evidence>
<keyword evidence="5 7" id="KW-0472">Membrane</keyword>
<gene>
    <name evidence="9" type="ORF">C5Q98_06065</name>
</gene>
<evidence type="ECO:0000256" key="2">
    <source>
        <dbReference type="ARBA" id="ARBA00022448"/>
    </source>
</evidence>
<dbReference type="PANTHER" id="PTHR23528">
    <property type="match status" value="1"/>
</dbReference>
<feature type="transmembrane region" description="Helical" evidence="7">
    <location>
        <begin position="329"/>
        <end position="351"/>
    </location>
</feature>
<dbReference type="KEGG" id="fsa:C5Q98_06065"/>
<keyword evidence="2" id="KW-0813">Transport</keyword>
<feature type="region of interest" description="Disordered" evidence="6">
    <location>
        <begin position="1"/>
        <end position="22"/>
    </location>
</feature>
<keyword evidence="10" id="KW-1185">Reference proteome</keyword>
<feature type="transmembrane region" description="Helical" evidence="7">
    <location>
        <begin position="125"/>
        <end position="144"/>
    </location>
</feature>
<evidence type="ECO:0000256" key="3">
    <source>
        <dbReference type="ARBA" id="ARBA00022692"/>
    </source>
</evidence>
<dbReference type="EMBL" id="CP027226">
    <property type="protein sequence ID" value="AVM42802.1"/>
    <property type="molecule type" value="Genomic_DNA"/>
</dbReference>
<protein>
    <submittedName>
        <fullName evidence="9">MFS transporter</fullName>
    </submittedName>
</protein>
<feature type="transmembrane region" description="Helical" evidence="7">
    <location>
        <begin position="102"/>
        <end position="119"/>
    </location>
</feature>
<keyword evidence="3 7" id="KW-0812">Transmembrane</keyword>
<feature type="compositionally biased region" description="Polar residues" evidence="6">
    <location>
        <begin position="10"/>
        <end position="22"/>
    </location>
</feature>
<name>A0A2S0KP37_9FIRM</name>
<feature type="transmembrane region" description="Helical" evidence="7">
    <location>
        <begin position="358"/>
        <end position="375"/>
    </location>
</feature>
<feature type="transmembrane region" description="Helical" evidence="7">
    <location>
        <begin position="62"/>
        <end position="90"/>
    </location>
</feature>
<evidence type="ECO:0000256" key="4">
    <source>
        <dbReference type="ARBA" id="ARBA00022989"/>
    </source>
</evidence>
<dbReference type="InterPro" id="IPR036259">
    <property type="entry name" value="MFS_trans_sf"/>
</dbReference>
<comment type="subcellular location">
    <subcellularLocation>
        <location evidence="1">Cell membrane</location>
        <topology evidence="1">Multi-pass membrane protein</topology>
    </subcellularLocation>
</comment>
<evidence type="ECO:0000313" key="9">
    <source>
        <dbReference type="EMBL" id="AVM42802.1"/>
    </source>
</evidence>
<dbReference type="Pfam" id="PF07690">
    <property type="entry name" value="MFS_1"/>
    <property type="match status" value="1"/>
</dbReference>
<reference evidence="10" key="1">
    <citation type="submission" date="2018-02" db="EMBL/GenBank/DDBJ databases">
        <authorList>
            <person name="Holder M.E."/>
            <person name="Ajami N.J."/>
            <person name="Petrosino J.F."/>
        </authorList>
    </citation>
    <scope>NUCLEOTIDE SEQUENCE [LARGE SCALE GENOMIC DNA]</scope>
    <source>
        <strain evidence="10">CCUG 47711</strain>
    </source>
</reference>
<dbReference type="InterPro" id="IPR011701">
    <property type="entry name" value="MFS"/>
</dbReference>
<dbReference type="AlphaFoldDB" id="A0A2S0KP37"/>
<dbReference type="PANTHER" id="PTHR23528:SF1">
    <property type="entry name" value="MAJOR FACILITATOR SUPERFAMILY (MFS) PROFILE DOMAIN-CONTAINING PROTEIN"/>
    <property type="match status" value="1"/>
</dbReference>
<dbReference type="Proteomes" id="UP000237947">
    <property type="component" value="Chromosome"/>
</dbReference>
<dbReference type="Gene3D" id="1.20.1250.20">
    <property type="entry name" value="MFS general substrate transporter like domains"/>
    <property type="match status" value="2"/>
</dbReference>
<organism evidence="9 10">
    <name type="scientific">Fastidiosipila sanguinis</name>
    <dbReference type="NCBI Taxonomy" id="236753"/>
    <lineage>
        <taxon>Bacteria</taxon>
        <taxon>Bacillati</taxon>
        <taxon>Bacillota</taxon>
        <taxon>Clostridia</taxon>
        <taxon>Eubacteriales</taxon>
        <taxon>Oscillospiraceae</taxon>
        <taxon>Fastidiosipila</taxon>
    </lineage>
</organism>
<feature type="transmembrane region" description="Helical" evidence="7">
    <location>
        <begin position="419"/>
        <end position="438"/>
    </location>
</feature>
<dbReference type="RefSeq" id="WP_106012752.1">
    <property type="nucleotide sequence ID" value="NZ_CP027226.1"/>
</dbReference>
<dbReference type="SUPFAM" id="SSF103473">
    <property type="entry name" value="MFS general substrate transporter"/>
    <property type="match status" value="1"/>
</dbReference>
<dbReference type="OrthoDB" id="7584869at2"/>
<dbReference type="PROSITE" id="PS50850">
    <property type="entry name" value="MFS"/>
    <property type="match status" value="1"/>
</dbReference>
<proteinExistence type="predicted"/>
<feature type="transmembrane region" description="Helical" evidence="7">
    <location>
        <begin position="191"/>
        <end position="213"/>
    </location>
</feature>
<feature type="domain" description="Major facilitator superfamily (MFS) profile" evidence="8">
    <location>
        <begin position="32"/>
        <end position="470"/>
    </location>
</feature>